<name>A0A840RTY7_9BURK</name>
<accession>A0A840RTY7</accession>
<dbReference type="AlphaFoldDB" id="A0A840RTY7"/>
<protein>
    <submittedName>
        <fullName evidence="1">Uncharacterized protein</fullName>
    </submittedName>
</protein>
<comment type="caution">
    <text evidence="1">The sequence shown here is derived from an EMBL/GenBank/DDBJ whole genome shotgun (WGS) entry which is preliminary data.</text>
</comment>
<organism evidence="1 2">
    <name type="scientific">Glaciimonas immobilis</name>
    <dbReference type="NCBI Taxonomy" id="728004"/>
    <lineage>
        <taxon>Bacteria</taxon>
        <taxon>Pseudomonadati</taxon>
        <taxon>Pseudomonadota</taxon>
        <taxon>Betaproteobacteria</taxon>
        <taxon>Burkholderiales</taxon>
        <taxon>Oxalobacteraceae</taxon>
        <taxon>Glaciimonas</taxon>
    </lineage>
</organism>
<evidence type="ECO:0000313" key="2">
    <source>
        <dbReference type="Proteomes" id="UP000571084"/>
    </source>
</evidence>
<dbReference type="Proteomes" id="UP000571084">
    <property type="component" value="Unassembled WGS sequence"/>
</dbReference>
<reference evidence="1 2" key="1">
    <citation type="submission" date="2020-08" db="EMBL/GenBank/DDBJ databases">
        <title>Genomic Encyclopedia of Type Strains, Phase IV (KMG-IV): sequencing the most valuable type-strain genomes for metagenomic binning, comparative biology and taxonomic classification.</title>
        <authorList>
            <person name="Goeker M."/>
        </authorList>
    </citation>
    <scope>NUCLEOTIDE SEQUENCE [LARGE SCALE GENOMIC DNA]</scope>
    <source>
        <strain evidence="1 2">DSM 23240</strain>
    </source>
</reference>
<dbReference type="EMBL" id="JACHHQ010000006">
    <property type="protein sequence ID" value="MBB5201103.1"/>
    <property type="molecule type" value="Genomic_DNA"/>
</dbReference>
<gene>
    <name evidence="1" type="ORF">HNR39_002952</name>
</gene>
<keyword evidence="2" id="KW-1185">Reference proteome</keyword>
<evidence type="ECO:0000313" key="1">
    <source>
        <dbReference type="EMBL" id="MBB5201103.1"/>
    </source>
</evidence>
<sequence>MNQEFANCVQHFEAGRFGRLTLPDSYGQP</sequence>
<proteinExistence type="predicted"/>